<sequence>MNVSHSVPPRGTARRTGVVLLDDRRSPIILLSPLHHNNQTTITRSLHSFPTPTHPPSLLLLLLTSPPSYAYLNLSHSGA</sequence>
<dbReference type="EMBL" id="VSRR010018637">
    <property type="protein sequence ID" value="MPC61544.1"/>
    <property type="molecule type" value="Genomic_DNA"/>
</dbReference>
<dbReference type="Proteomes" id="UP000324222">
    <property type="component" value="Unassembled WGS sequence"/>
</dbReference>
<reference evidence="1 2" key="1">
    <citation type="submission" date="2019-05" db="EMBL/GenBank/DDBJ databases">
        <title>Another draft genome of Portunus trituberculatus and its Hox gene families provides insights of decapod evolution.</title>
        <authorList>
            <person name="Jeong J.-H."/>
            <person name="Song I."/>
            <person name="Kim S."/>
            <person name="Choi T."/>
            <person name="Kim D."/>
            <person name="Ryu S."/>
            <person name="Kim W."/>
        </authorList>
    </citation>
    <scope>NUCLEOTIDE SEQUENCE [LARGE SCALE GENOMIC DNA]</scope>
    <source>
        <tissue evidence="1">Muscle</tissue>
    </source>
</reference>
<evidence type="ECO:0000313" key="2">
    <source>
        <dbReference type="Proteomes" id="UP000324222"/>
    </source>
</evidence>
<comment type="caution">
    <text evidence="1">The sequence shown here is derived from an EMBL/GenBank/DDBJ whole genome shotgun (WGS) entry which is preliminary data.</text>
</comment>
<evidence type="ECO:0000313" key="1">
    <source>
        <dbReference type="EMBL" id="MPC61544.1"/>
    </source>
</evidence>
<proteinExistence type="predicted"/>
<accession>A0A5B7GY62</accession>
<keyword evidence="2" id="KW-1185">Reference proteome</keyword>
<gene>
    <name evidence="1" type="ORF">E2C01_055617</name>
</gene>
<protein>
    <submittedName>
        <fullName evidence="1">Uncharacterized protein</fullName>
    </submittedName>
</protein>
<organism evidence="1 2">
    <name type="scientific">Portunus trituberculatus</name>
    <name type="common">Swimming crab</name>
    <name type="synonym">Neptunus trituberculatus</name>
    <dbReference type="NCBI Taxonomy" id="210409"/>
    <lineage>
        <taxon>Eukaryota</taxon>
        <taxon>Metazoa</taxon>
        <taxon>Ecdysozoa</taxon>
        <taxon>Arthropoda</taxon>
        <taxon>Crustacea</taxon>
        <taxon>Multicrustacea</taxon>
        <taxon>Malacostraca</taxon>
        <taxon>Eumalacostraca</taxon>
        <taxon>Eucarida</taxon>
        <taxon>Decapoda</taxon>
        <taxon>Pleocyemata</taxon>
        <taxon>Brachyura</taxon>
        <taxon>Eubrachyura</taxon>
        <taxon>Portunoidea</taxon>
        <taxon>Portunidae</taxon>
        <taxon>Portuninae</taxon>
        <taxon>Portunus</taxon>
    </lineage>
</organism>
<name>A0A5B7GY62_PORTR</name>
<dbReference type="AlphaFoldDB" id="A0A5B7GY62"/>